<dbReference type="KEGG" id="psel:GM415_15410"/>
<name>A0A6I6JF45_9BACT</name>
<dbReference type="InterPro" id="IPR018649">
    <property type="entry name" value="SHOCT"/>
</dbReference>
<organism evidence="3 4">
    <name type="scientific">Pseudodesulfovibrio cashew</name>
    <dbReference type="NCBI Taxonomy" id="2678688"/>
    <lineage>
        <taxon>Bacteria</taxon>
        <taxon>Pseudomonadati</taxon>
        <taxon>Thermodesulfobacteriota</taxon>
        <taxon>Desulfovibrionia</taxon>
        <taxon>Desulfovibrionales</taxon>
        <taxon>Desulfovibrionaceae</taxon>
    </lineage>
</organism>
<dbReference type="RefSeq" id="WP_158949730.1">
    <property type="nucleotide sequence ID" value="NZ_CP046400.1"/>
</dbReference>
<dbReference type="AlphaFoldDB" id="A0A6I6JF45"/>
<protein>
    <recommendedName>
        <fullName evidence="2">SHOCT domain-containing protein</fullName>
    </recommendedName>
</protein>
<evidence type="ECO:0000256" key="1">
    <source>
        <dbReference type="SAM" id="Phobius"/>
    </source>
</evidence>
<dbReference type="EMBL" id="CP046400">
    <property type="protein sequence ID" value="QGY41445.1"/>
    <property type="molecule type" value="Genomic_DNA"/>
</dbReference>
<keyword evidence="1" id="KW-0812">Transmembrane</keyword>
<keyword evidence="1" id="KW-0472">Membrane</keyword>
<dbReference type="Pfam" id="PF09851">
    <property type="entry name" value="SHOCT"/>
    <property type="match status" value="1"/>
</dbReference>
<dbReference type="Proteomes" id="UP000428328">
    <property type="component" value="Chromosome"/>
</dbReference>
<reference evidence="3 4" key="1">
    <citation type="submission" date="2019-11" db="EMBL/GenBank/DDBJ databases">
        <authorList>
            <person name="Zheng R.K."/>
            <person name="Sun C.M."/>
        </authorList>
    </citation>
    <scope>NUCLEOTIDE SEQUENCE [LARGE SCALE GENOMIC DNA]</scope>
    <source>
        <strain evidence="3 4">SRB007</strain>
    </source>
</reference>
<proteinExistence type="predicted"/>
<keyword evidence="1" id="KW-1133">Transmembrane helix</keyword>
<sequence>MFNCNWGFMNSFGHGFGMGGFGFIFNLLFIGLLAYLVYKIIKRVSRSDGRQDRNDSLEILKRKYANGEINSEEFNRMREILKA</sequence>
<keyword evidence="4" id="KW-1185">Reference proteome</keyword>
<evidence type="ECO:0000313" key="3">
    <source>
        <dbReference type="EMBL" id="QGY41445.1"/>
    </source>
</evidence>
<feature type="transmembrane region" description="Helical" evidence="1">
    <location>
        <begin position="16"/>
        <end position="38"/>
    </location>
</feature>
<evidence type="ECO:0000313" key="4">
    <source>
        <dbReference type="Proteomes" id="UP000428328"/>
    </source>
</evidence>
<evidence type="ECO:0000259" key="2">
    <source>
        <dbReference type="Pfam" id="PF09851"/>
    </source>
</evidence>
<gene>
    <name evidence="3" type="ORF">GM415_15410</name>
</gene>
<accession>A0A6I6JF45</accession>
<feature type="domain" description="SHOCT" evidence="2">
    <location>
        <begin position="55"/>
        <end position="81"/>
    </location>
</feature>